<keyword evidence="9 10" id="KW-0496">Mitochondrion</keyword>
<feature type="binding site" evidence="10">
    <location>
        <position position="216"/>
    </location>
    <ligand>
        <name>[4Fe-4S] cluster</name>
        <dbReference type="ChEBI" id="CHEBI:49883"/>
    </ligand>
</feature>
<comment type="subcellular location">
    <subcellularLocation>
        <location evidence="10">Cytoplasm</location>
    </subcellularLocation>
    <subcellularLocation>
        <location evidence="10">Mitochondrion intermembrane space</location>
    </subcellularLocation>
</comment>
<feature type="short sequence motif" description="Cx2C motif 1" evidence="10">
    <location>
        <begin position="205"/>
        <end position="208"/>
    </location>
</feature>
<feature type="binding site" evidence="10">
    <location>
        <position position="208"/>
    </location>
    <ligand>
        <name>[4Fe-4S] cluster</name>
        <dbReference type="ChEBI" id="CHEBI:49883"/>
    </ligand>
</feature>
<feature type="binding site" evidence="10">
    <location>
        <position position="179"/>
    </location>
    <ligand>
        <name>[2Fe-2S] cluster</name>
        <dbReference type="ChEBI" id="CHEBI:190135"/>
    </ligand>
</feature>
<evidence type="ECO:0000256" key="4">
    <source>
        <dbReference type="ARBA" id="ARBA00022490"/>
    </source>
</evidence>
<dbReference type="Pfam" id="PF20922">
    <property type="entry name" value="Anamorsin_N"/>
    <property type="match status" value="1"/>
</dbReference>
<comment type="domain">
    <text evidence="10">The twin Cx2C motifs are involved in the recognition by the mitochondrial MIA40-ERV1 disulfide relay system. The formation of 2 disulfide bonds in the Cx2C motifs through dithiol/disulfide exchange reactions effectively traps the protein in the mitochondrial intermembrane space.</text>
</comment>
<feature type="domain" description="Anamorsin C-terminal" evidence="11">
    <location>
        <begin position="192"/>
        <end position="235"/>
    </location>
</feature>
<accession>A0AAJ6QTY6</accession>
<dbReference type="InterPro" id="IPR007785">
    <property type="entry name" value="Anamorsin"/>
</dbReference>
<dbReference type="Proteomes" id="UP000694867">
    <property type="component" value="Unplaced"/>
</dbReference>
<evidence type="ECO:0000256" key="2">
    <source>
        <dbReference type="ARBA" id="ARBA00008169"/>
    </source>
</evidence>
<comment type="similarity">
    <text evidence="2 10">Belongs to the anamorsin family.</text>
</comment>
<dbReference type="CTD" id="57019"/>
<keyword evidence="4 10" id="KW-0963">Cytoplasm</keyword>
<evidence type="ECO:0000313" key="13">
    <source>
        <dbReference type="Proteomes" id="UP000694867"/>
    </source>
</evidence>
<protein>
    <recommendedName>
        <fullName evidence="10">Anamorsin homolog</fullName>
    </recommendedName>
    <alternativeName>
        <fullName evidence="10">Fe-S cluster assembly protein DRE2 homolog</fullName>
    </alternativeName>
</protein>
<keyword evidence="6 10" id="KW-0479">Metal-binding</keyword>
<comment type="domain">
    <text evidence="10">The C-terminal domain binds 2 Fe-S clusters but is otherwise mostly in an intrinsically disordered conformation.</text>
</comment>
<organism evidence="13 14">
    <name type="scientific">Galendromus occidentalis</name>
    <name type="common">western predatory mite</name>
    <dbReference type="NCBI Taxonomy" id="34638"/>
    <lineage>
        <taxon>Eukaryota</taxon>
        <taxon>Metazoa</taxon>
        <taxon>Ecdysozoa</taxon>
        <taxon>Arthropoda</taxon>
        <taxon>Chelicerata</taxon>
        <taxon>Arachnida</taxon>
        <taxon>Acari</taxon>
        <taxon>Parasitiformes</taxon>
        <taxon>Mesostigmata</taxon>
        <taxon>Gamasina</taxon>
        <taxon>Phytoseioidea</taxon>
        <taxon>Phytoseiidae</taxon>
        <taxon>Typhlodrominae</taxon>
        <taxon>Galendromus</taxon>
    </lineage>
</organism>
<evidence type="ECO:0000256" key="1">
    <source>
        <dbReference type="ARBA" id="ARBA00001966"/>
    </source>
</evidence>
<dbReference type="InterPro" id="IPR046408">
    <property type="entry name" value="CIAPIN1"/>
</dbReference>
<keyword evidence="7 10" id="KW-0408">Iron</keyword>
<evidence type="ECO:0000256" key="6">
    <source>
        <dbReference type="ARBA" id="ARBA00022723"/>
    </source>
</evidence>
<dbReference type="GO" id="GO:0046872">
    <property type="term" value="F:metal ion binding"/>
    <property type="evidence" value="ECO:0007669"/>
    <property type="project" value="UniProtKB-KW"/>
</dbReference>
<keyword evidence="13" id="KW-1185">Reference proteome</keyword>
<dbReference type="GO" id="GO:0005758">
    <property type="term" value="C:mitochondrial intermembrane space"/>
    <property type="evidence" value="ECO:0007669"/>
    <property type="project" value="UniProtKB-SubCell"/>
</dbReference>
<evidence type="ECO:0000313" key="14">
    <source>
        <dbReference type="RefSeq" id="XP_003743770.1"/>
    </source>
</evidence>
<evidence type="ECO:0000256" key="5">
    <source>
        <dbReference type="ARBA" id="ARBA00022714"/>
    </source>
</evidence>
<keyword evidence="5 10" id="KW-0001">2Fe-2S</keyword>
<feature type="region of interest" description="Fe-S binding site B" evidence="10">
    <location>
        <begin position="205"/>
        <end position="219"/>
    </location>
</feature>
<dbReference type="InterPro" id="IPR049011">
    <property type="entry name" value="Anamorsin_N_metazoan"/>
</dbReference>
<keyword evidence="3 10" id="KW-0004">4Fe-4S</keyword>
<dbReference type="GO" id="GO:0009055">
    <property type="term" value="F:electron transfer activity"/>
    <property type="evidence" value="ECO:0007669"/>
    <property type="project" value="UniProtKB-UniRule"/>
</dbReference>
<comment type="function">
    <text evidence="10">Component of the cytosolic iron-sulfur (Fe-S) protein assembly (CIA) machinery. Required for the maturation of extramitochondrial Fe-S proteins. Part of an electron transfer chain functioning in an early step of cytosolic Fe-S biogenesis, facilitating the de novo assembly of a [4Fe-4S] cluster on the cytosolic Fe-S scaffold complex. Electrons are transferred from NADPH via a FAD- and FMN-containing diflavin oxidoreductase. Together with the diflavin oxidoreductase, also required for the assembly of the diferric tyrosyl radical cofactor of ribonucleotide reductase (RNR), probably by providing electrons for reduction during radical cofactor maturation in the catalytic small subunit.</text>
</comment>
<evidence type="ECO:0000259" key="12">
    <source>
        <dbReference type="Pfam" id="PF20922"/>
    </source>
</evidence>
<evidence type="ECO:0000256" key="8">
    <source>
        <dbReference type="ARBA" id="ARBA00023014"/>
    </source>
</evidence>
<feature type="binding site" evidence="10">
    <location>
        <position position="182"/>
    </location>
    <ligand>
        <name>[2Fe-2S] cluster</name>
        <dbReference type="ChEBI" id="CHEBI:190135"/>
    </ligand>
</feature>
<reference evidence="14" key="1">
    <citation type="submission" date="2025-08" db="UniProtKB">
        <authorList>
            <consortium name="RefSeq"/>
        </authorList>
    </citation>
    <scope>IDENTIFICATION</scope>
</reference>
<dbReference type="AlphaFoldDB" id="A0AAJ6QTY6"/>
<dbReference type="GO" id="GO:0051537">
    <property type="term" value="F:2 iron, 2 sulfur cluster binding"/>
    <property type="evidence" value="ECO:0007669"/>
    <property type="project" value="UniProtKB-UniRule"/>
</dbReference>
<feature type="domain" description="Anamorsin N-terminal" evidence="12">
    <location>
        <begin position="7"/>
        <end position="112"/>
    </location>
</feature>
<dbReference type="GO" id="GO:0016226">
    <property type="term" value="P:iron-sulfur cluster assembly"/>
    <property type="evidence" value="ECO:0007669"/>
    <property type="project" value="UniProtKB-UniRule"/>
</dbReference>
<comment type="subunit">
    <text evidence="10">Monomer.</text>
</comment>
<dbReference type="PANTHER" id="PTHR13273:SF14">
    <property type="entry name" value="ANAMORSIN"/>
    <property type="match status" value="1"/>
</dbReference>
<dbReference type="KEGG" id="goe:100897307"/>
<dbReference type="Gene3D" id="3.40.50.150">
    <property type="entry name" value="Vaccinia Virus protein VP39"/>
    <property type="match status" value="1"/>
</dbReference>
<comment type="cofactor">
    <cofactor evidence="10">
        <name>[2Fe-2S] cluster</name>
        <dbReference type="ChEBI" id="CHEBI:190135"/>
    </cofactor>
</comment>
<evidence type="ECO:0000259" key="11">
    <source>
        <dbReference type="Pfam" id="PF05093"/>
    </source>
</evidence>
<feature type="binding site" evidence="10">
    <location>
        <position position="205"/>
    </location>
    <ligand>
        <name>[4Fe-4S] cluster</name>
        <dbReference type="ChEBI" id="CHEBI:49883"/>
    </ligand>
</feature>
<name>A0AAJ6QTY6_9ACAR</name>
<dbReference type="InterPro" id="IPR029063">
    <property type="entry name" value="SAM-dependent_MTases_sf"/>
</dbReference>
<dbReference type="Pfam" id="PF05093">
    <property type="entry name" value="CIAPIN1"/>
    <property type="match status" value="1"/>
</dbReference>
<evidence type="ECO:0000256" key="10">
    <source>
        <dbReference type="HAMAP-Rule" id="MF_03115"/>
    </source>
</evidence>
<comment type="domain">
    <text evidence="10">The N-terminal domain has structural similarity with S-adenosyl-L-methionine-dependent methyltransferases, but does not bind S-adenosyl-L-methionine. It is required for correct assembly of the 2 Fe-S clusters.</text>
</comment>
<gene>
    <name evidence="14" type="primary">LOC100897307</name>
</gene>
<sequence>MEHVTPGDNVLLLWNGQPELKALEEFVETAKKTSGKEAAVENLDFFKGREEYFEVVFVGAVTPRMKLSPSEWSKVHKSLKLSGTLVYSTDCSTGAAKELKLNGFIKVSEPKEIKGGVEFLAQKPPYKLGASTSIGNQAYWLLETGELIDDDQLLHSDDCVGVDPSKAYVCPEPGPKKMCKNCTCYLSKDLEKAKIDTAPPLKSSCGSCYLGDAYRCAECPYRGLPSFKPGENVTLDPDLLK</sequence>
<evidence type="ECO:0000256" key="3">
    <source>
        <dbReference type="ARBA" id="ARBA00022485"/>
    </source>
</evidence>
<dbReference type="GO" id="GO:0051539">
    <property type="term" value="F:4 iron, 4 sulfur cluster binding"/>
    <property type="evidence" value="ECO:0007669"/>
    <property type="project" value="UniProtKB-KW"/>
</dbReference>
<dbReference type="RefSeq" id="XP_003743770.1">
    <property type="nucleotide sequence ID" value="XM_003743722.2"/>
</dbReference>
<keyword evidence="8 10" id="KW-0411">Iron-sulfur</keyword>
<proteinExistence type="inferred from homology"/>
<comment type="caution">
    <text evidence="10">Lacks conserved residue(s) required for the propagation of feature annotation.</text>
</comment>
<evidence type="ECO:0000256" key="9">
    <source>
        <dbReference type="ARBA" id="ARBA00023128"/>
    </source>
</evidence>
<dbReference type="PANTHER" id="PTHR13273">
    <property type="entry name" value="ANAMORSIN"/>
    <property type="match status" value="1"/>
</dbReference>
<feature type="binding site" evidence="10">
    <location>
        <position position="219"/>
    </location>
    <ligand>
        <name>[4Fe-4S] cluster</name>
        <dbReference type="ChEBI" id="CHEBI:49883"/>
    </ligand>
</feature>
<dbReference type="GeneID" id="100897307"/>
<comment type="cofactor">
    <cofactor evidence="1 10">
        <name>[4Fe-4S] cluster</name>
        <dbReference type="ChEBI" id="CHEBI:49883"/>
    </cofactor>
</comment>
<feature type="binding site" evidence="10">
    <location>
        <position position="184"/>
    </location>
    <ligand>
        <name>[2Fe-2S] cluster</name>
        <dbReference type="ChEBI" id="CHEBI:190135"/>
    </ligand>
</feature>
<feature type="short sequence motif" description="Cx2C motif 2" evidence="10">
    <location>
        <begin position="216"/>
        <end position="219"/>
    </location>
</feature>
<evidence type="ECO:0000256" key="7">
    <source>
        <dbReference type="ARBA" id="ARBA00023004"/>
    </source>
</evidence>
<dbReference type="HAMAP" id="MF_03115">
    <property type="entry name" value="Anamorsin"/>
    <property type="match status" value="1"/>
</dbReference>
<feature type="binding site" evidence="10">
    <location>
        <position position="170"/>
    </location>
    <ligand>
        <name>[2Fe-2S] cluster</name>
        <dbReference type="ChEBI" id="CHEBI:190135"/>
    </ligand>
</feature>